<dbReference type="InterPro" id="IPR048324">
    <property type="entry name" value="ZSWIM1-3_RNaseH-like"/>
</dbReference>
<dbReference type="SUPFAM" id="SSF54001">
    <property type="entry name" value="Cysteine proteinases"/>
    <property type="match status" value="1"/>
</dbReference>
<evidence type="ECO:0000259" key="5">
    <source>
        <dbReference type="PROSITE" id="PS50157"/>
    </source>
</evidence>
<dbReference type="InterPro" id="IPR038765">
    <property type="entry name" value="Papain-like_cys_pep_sf"/>
</dbReference>
<dbReference type="EMBL" id="OU963868">
    <property type="protein sequence ID" value="CAH0393977.1"/>
    <property type="molecule type" value="Genomic_DNA"/>
</dbReference>
<name>A0A9P0AMK5_BEMTA</name>
<dbReference type="Pfam" id="PF21056">
    <property type="entry name" value="ZSWIM1-3_RNaseH-like"/>
    <property type="match status" value="1"/>
</dbReference>
<keyword evidence="4" id="KW-0862">Zinc</keyword>
<dbReference type="PROSITE" id="PS50600">
    <property type="entry name" value="ULP_PROTEASE"/>
    <property type="match status" value="1"/>
</dbReference>
<dbReference type="GO" id="GO:0008270">
    <property type="term" value="F:zinc ion binding"/>
    <property type="evidence" value="ECO:0007669"/>
    <property type="project" value="UniProtKB-KW"/>
</dbReference>
<dbReference type="GO" id="GO:0008234">
    <property type="term" value="F:cysteine-type peptidase activity"/>
    <property type="evidence" value="ECO:0007669"/>
    <property type="project" value="InterPro"/>
</dbReference>
<feature type="domain" description="Ubiquitin-like protease family profile" evidence="6">
    <location>
        <begin position="1242"/>
        <end position="1399"/>
    </location>
</feature>
<evidence type="ECO:0000256" key="3">
    <source>
        <dbReference type="ARBA" id="ARBA00022801"/>
    </source>
</evidence>
<organism evidence="7 8">
    <name type="scientific">Bemisia tabaci</name>
    <name type="common">Sweetpotato whitefly</name>
    <name type="synonym">Aleurodes tabaci</name>
    <dbReference type="NCBI Taxonomy" id="7038"/>
    <lineage>
        <taxon>Eukaryota</taxon>
        <taxon>Metazoa</taxon>
        <taxon>Ecdysozoa</taxon>
        <taxon>Arthropoda</taxon>
        <taxon>Hexapoda</taxon>
        <taxon>Insecta</taxon>
        <taxon>Pterygota</taxon>
        <taxon>Neoptera</taxon>
        <taxon>Paraneoptera</taxon>
        <taxon>Hemiptera</taxon>
        <taxon>Sternorrhyncha</taxon>
        <taxon>Aleyrodoidea</taxon>
        <taxon>Aleyrodidae</taxon>
        <taxon>Aleyrodinae</taxon>
        <taxon>Bemisia</taxon>
    </lineage>
</organism>
<gene>
    <name evidence="7" type="ORF">BEMITA_LOCUS12326</name>
</gene>
<keyword evidence="4" id="KW-0863">Zinc-finger</keyword>
<evidence type="ECO:0000256" key="2">
    <source>
        <dbReference type="ARBA" id="ARBA00022670"/>
    </source>
</evidence>
<keyword evidence="2" id="KW-0645">Protease</keyword>
<evidence type="ECO:0000259" key="6">
    <source>
        <dbReference type="PROSITE" id="PS50600"/>
    </source>
</evidence>
<sequence length="1430" mass="164624">MDQTDRWLNCTAISTSSITNPVMTTLKPVTSVFFHSQKEIMKFPPNNISESFLSAESQPELRIPCSSVSKCSNAVQSSDLRRVRRTFRNPFSKYVSVSCDKNVSKTQSSREFFGTSVNVFCCKTGQSKNFKYSYKLNTSNNLYKFKSIRLNLNHPFFHKNLSRKKHYMITNSKIQKKTSNLSFGTTKCPVDSESILSDSLNCNYSGGFPQILEADSLITTVEHNDRKSLKPEIYRKSSIRCESRLYKIRIDVQGGGITYPRTCEKCKAIFLSQASYSAHIEKKRCELRISQTQKSLEANPDDSILFVKDIDKYFPRSIGVKYPRTCHKCKATYSHKTSYFRHLKTKRCDQIIYQKKIAENPNYAHENPEPEILDKRPDLFVCPDCNTAYVSKRSLRKHRKKTCKNRKVSFIPCVHPGCEINFHLQLSMIRHLADAHGVDLQIQRKNFANYDHFLEWKKFEERRTFTMLTKRRGDYIQAGKKSQYYSCMFNVQERKTLPDRKYKHAHSKGNLVNTYCPARVDTLEGPDGVEVTYYSYHNHELNPENLRYCKWNDETKDLISKMIENKVPVSKIKAELSSNTMNSDIPVPLKEHYITARQIYRLKYDLSAKMKINKKDALSVQLLVNELVADKPDSILVFKPQGKPVELGEVPKEQLSAPYLFVLGIQQERQRVELINSCRKVLCINIEHFPKMYNFSLMSFFIQDEFSEGYPIAHFITNRLDSNTLTSLFSIFKANNPYFELNAFMTEDNHILYDAFLQVFDRKPIHLLCKMDVNASFLKQLNEKVENSELVAEMHSSLMAALEENDIETFKTMLSSFLSKYEEISPNFCKHFSSRYAKKAESWAMCFRNLPYAAADSSEFCKVFRRKIKFAYRLQKANRRMDDFINVILKTDRFFHLAVIYKRSTNEVPHIEGIESLSRHAEGLLIPDESVTAVTVSKSKFKVKSDDKEDSYYTVSVLLDKCSVPTACYIQCHKSSCHPLCCHMYSCNCPDQNSLCKHIHKVHSLNKQNPNQPKSDKLNESDESDCELDFSTVLKKAAVPPPEMTEEQRLLAVAKKAVRELETRLANPKSAPLSHHINITLSSLASECDRLIHRPEMPKVVKMPTPVILKEPTVVIVKEPTPVTVKEPNAKTVQDNSCPPPSIPSYHHIDHAYTDLTGNKRSQKADPPQSSPVPKKTIKLDNVAKPQPAKVKQIRIPLKCYTQLDTVKNFSGSLKLSDSLFKTLFKLGPYNVKLYHLKSLDPDIPDEDLERIQIEVPGFKKGWLYDCVIYSFLTKIAQPHISVKVIDPCVSQLVLRSNGEPVPIESVAHFDRILIPCNPDESHWLLVVVYPAVKLIHFFDPQSTIVEPEYHKFIGFWAKTISKASGIPLKEWQMKSPKHTKQTDNLNCGVYVAWYADQILKNRTTFTSVDIPKFRRYMYECLRVGLVEEA</sequence>
<evidence type="ECO:0008006" key="9">
    <source>
        <dbReference type="Google" id="ProtNLM"/>
    </source>
</evidence>
<comment type="similarity">
    <text evidence="1">Belongs to the peptidase C48 family.</text>
</comment>
<proteinExistence type="inferred from homology"/>
<keyword evidence="8" id="KW-1185">Reference proteome</keyword>
<dbReference type="KEGG" id="btab:109039367"/>
<dbReference type="PANTHER" id="PTHR33936:SF25">
    <property type="entry name" value="C2H2-TYPE DOMAIN-CONTAINING PROTEIN"/>
    <property type="match status" value="1"/>
</dbReference>
<evidence type="ECO:0000256" key="4">
    <source>
        <dbReference type="PROSITE-ProRule" id="PRU00042"/>
    </source>
</evidence>
<dbReference type="Gene3D" id="3.40.395.10">
    <property type="entry name" value="Adenoviral Proteinase, Chain A"/>
    <property type="match status" value="1"/>
</dbReference>
<evidence type="ECO:0000256" key="1">
    <source>
        <dbReference type="ARBA" id="ARBA00005234"/>
    </source>
</evidence>
<dbReference type="GO" id="GO:0006508">
    <property type="term" value="P:proteolysis"/>
    <property type="evidence" value="ECO:0007669"/>
    <property type="project" value="UniProtKB-KW"/>
</dbReference>
<dbReference type="SMART" id="SM00355">
    <property type="entry name" value="ZnF_C2H2"/>
    <property type="match status" value="4"/>
</dbReference>
<dbReference type="PROSITE" id="PS50157">
    <property type="entry name" value="ZINC_FINGER_C2H2_2"/>
    <property type="match status" value="1"/>
</dbReference>
<reference evidence="7" key="1">
    <citation type="submission" date="2021-12" db="EMBL/GenBank/DDBJ databases">
        <authorList>
            <person name="King R."/>
        </authorList>
    </citation>
    <scope>NUCLEOTIDE SEQUENCE</scope>
</reference>
<dbReference type="Proteomes" id="UP001152759">
    <property type="component" value="Chromosome 7"/>
</dbReference>
<evidence type="ECO:0000313" key="7">
    <source>
        <dbReference type="EMBL" id="CAH0393977.1"/>
    </source>
</evidence>
<evidence type="ECO:0000313" key="8">
    <source>
        <dbReference type="Proteomes" id="UP001152759"/>
    </source>
</evidence>
<dbReference type="PANTHER" id="PTHR33936">
    <property type="entry name" value="PROTEIN CBG17840"/>
    <property type="match status" value="1"/>
</dbReference>
<feature type="domain" description="C2H2-type" evidence="5">
    <location>
        <begin position="380"/>
        <end position="408"/>
    </location>
</feature>
<keyword evidence="4" id="KW-0479">Metal-binding</keyword>
<keyword evidence="3" id="KW-0378">Hydrolase</keyword>
<dbReference type="InterPro" id="IPR013087">
    <property type="entry name" value="Znf_C2H2_type"/>
</dbReference>
<protein>
    <recommendedName>
        <fullName evidence="9">Ubiquitin-like protease family profile domain-containing protein</fullName>
    </recommendedName>
</protein>
<dbReference type="Pfam" id="PF02902">
    <property type="entry name" value="Peptidase_C48"/>
    <property type="match status" value="1"/>
</dbReference>
<accession>A0A9P0AMK5</accession>
<dbReference type="InterPro" id="IPR052797">
    <property type="entry name" value="RegFact_GeneExpr_CellDeath"/>
</dbReference>
<dbReference type="InterPro" id="IPR003653">
    <property type="entry name" value="Peptidase_C48_C"/>
</dbReference>